<sequence>MCIAARKDYECAELVIRQACGEYVVDAFYKQNVVLRMSNETRFDRYCNELVNWVVARGGSFEGDLLPDQRPDYQVERSVAEQMPRFGLKFLLLFVQFLFAYVFRN</sequence>
<protein>
    <submittedName>
        <fullName evidence="3">Uncharacterized protein</fullName>
    </submittedName>
</protein>
<accession>A0A915D1W2</accession>
<reference evidence="3" key="1">
    <citation type="submission" date="2022-11" db="UniProtKB">
        <authorList>
            <consortium name="WormBaseParasite"/>
        </authorList>
    </citation>
    <scope>IDENTIFICATION</scope>
</reference>
<dbReference type="AlphaFoldDB" id="A0A915D1W2"/>
<evidence type="ECO:0000313" key="2">
    <source>
        <dbReference type="Proteomes" id="UP000887574"/>
    </source>
</evidence>
<feature type="transmembrane region" description="Helical" evidence="1">
    <location>
        <begin position="86"/>
        <end position="103"/>
    </location>
</feature>
<dbReference type="WBParaSite" id="jg14515">
    <property type="protein sequence ID" value="jg14515"/>
    <property type="gene ID" value="jg14515"/>
</dbReference>
<keyword evidence="1" id="KW-0812">Transmembrane</keyword>
<evidence type="ECO:0000313" key="3">
    <source>
        <dbReference type="WBParaSite" id="jg14515"/>
    </source>
</evidence>
<keyword evidence="1" id="KW-0472">Membrane</keyword>
<keyword evidence="2" id="KW-1185">Reference proteome</keyword>
<evidence type="ECO:0000256" key="1">
    <source>
        <dbReference type="SAM" id="Phobius"/>
    </source>
</evidence>
<name>A0A915D1W2_9BILA</name>
<dbReference type="Proteomes" id="UP000887574">
    <property type="component" value="Unplaced"/>
</dbReference>
<keyword evidence="1" id="KW-1133">Transmembrane helix</keyword>
<organism evidence="2 3">
    <name type="scientific">Ditylenchus dipsaci</name>
    <dbReference type="NCBI Taxonomy" id="166011"/>
    <lineage>
        <taxon>Eukaryota</taxon>
        <taxon>Metazoa</taxon>
        <taxon>Ecdysozoa</taxon>
        <taxon>Nematoda</taxon>
        <taxon>Chromadorea</taxon>
        <taxon>Rhabditida</taxon>
        <taxon>Tylenchina</taxon>
        <taxon>Tylenchomorpha</taxon>
        <taxon>Sphaerularioidea</taxon>
        <taxon>Anguinidae</taxon>
        <taxon>Anguininae</taxon>
        <taxon>Ditylenchus</taxon>
    </lineage>
</organism>
<proteinExistence type="predicted"/>